<organism evidence="1 2">
    <name type="scientific">Scortum barcoo</name>
    <name type="common">barcoo grunter</name>
    <dbReference type="NCBI Taxonomy" id="214431"/>
    <lineage>
        <taxon>Eukaryota</taxon>
        <taxon>Metazoa</taxon>
        <taxon>Chordata</taxon>
        <taxon>Craniata</taxon>
        <taxon>Vertebrata</taxon>
        <taxon>Euteleostomi</taxon>
        <taxon>Actinopterygii</taxon>
        <taxon>Neopterygii</taxon>
        <taxon>Teleostei</taxon>
        <taxon>Neoteleostei</taxon>
        <taxon>Acanthomorphata</taxon>
        <taxon>Eupercaria</taxon>
        <taxon>Centrarchiformes</taxon>
        <taxon>Terapontoidei</taxon>
        <taxon>Terapontidae</taxon>
        <taxon>Scortum</taxon>
    </lineage>
</organism>
<sequence>MLDVVIISAPCPPGERSPKQEELPGSGEALDLGNSCAGLSSALANIHKPLGLMPAVLGVKPHLAGECVPEQRHASVDGESPLSACGAPVSLCRAALGRTIGQREGKTLLHNPSPPFNPNPAMLNGSIVTADLLSSSCTLFFFFLLLPAHNDPRLCDDRHSTQGGPREEMTMTTIPESLNSPASGKAVFMEFGPPSQQMSPSSMSHGHYPMHCLHSAGHAQHDSYSPASSFPRSLGYPYVNSVGSHSTSPYLSTVQTYQNSSALAQTRLEDAAPEAEKNTVVEGGEVKIWFQNKRSKFKKLMKQGGGTIDSNALATGRGLSSGSPSVAPVWSSPTTVKTSVGTTGSYIPSYTSWYPTTHQESMQQSQLM</sequence>
<proteinExistence type="predicted"/>
<reference evidence="1" key="1">
    <citation type="submission" date="2022-04" db="EMBL/GenBank/DDBJ databases">
        <title>Jade perch genome.</title>
        <authorList>
            <person name="Chao B."/>
        </authorList>
    </citation>
    <scope>NUCLEOTIDE SEQUENCE</scope>
    <source>
        <strain evidence="1">CB-2022</strain>
    </source>
</reference>
<keyword evidence="2" id="KW-1185">Reference proteome</keyword>
<evidence type="ECO:0000313" key="1">
    <source>
        <dbReference type="EMBL" id="KAI3356233.1"/>
    </source>
</evidence>
<protein>
    <submittedName>
        <fullName evidence="1">Uncharacterized protein</fullName>
    </submittedName>
</protein>
<name>A0ACB8VLT2_9TELE</name>
<gene>
    <name evidence="1" type="ORF">L3Q82_017479</name>
</gene>
<accession>A0ACB8VLT2</accession>
<dbReference type="EMBL" id="CM041550">
    <property type="protein sequence ID" value="KAI3356233.1"/>
    <property type="molecule type" value="Genomic_DNA"/>
</dbReference>
<comment type="caution">
    <text evidence="1">The sequence shown here is derived from an EMBL/GenBank/DDBJ whole genome shotgun (WGS) entry which is preliminary data.</text>
</comment>
<dbReference type="Proteomes" id="UP000831701">
    <property type="component" value="Chromosome 20"/>
</dbReference>
<evidence type="ECO:0000313" key="2">
    <source>
        <dbReference type="Proteomes" id="UP000831701"/>
    </source>
</evidence>